<evidence type="ECO:0000256" key="8">
    <source>
        <dbReference type="ARBA" id="ARBA00037998"/>
    </source>
</evidence>
<feature type="transmembrane region" description="Helical" evidence="9">
    <location>
        <begin position="84"/>
        <end position="103"/>
    </location>
</feature>
<dbReference type="GO" id="GO:0005886">
    <property type="term" value="C:plasma membrane"/>
    <property type="evidence" value="ECO:0007669"/>
    <property type="project" value="UniProtKB-SubCell"/>
</dbReference>
<protein>
    <submittedName>
        <fullName evidence="10">Branched-chain amino acid ABC transporter permease</fullName>
    </submittedName>
</protein>
<feature type="transmembrane region" description="Helical" evidence="9">
    <location>
        <begin position="115"/>
        <end position="135"/>
    </location>
</feature>
<keyword evidence="3" id="KW-1003">Cell membrane</keyword>
<name>A0A934KDI6_9BACT</name>
<evidence type="ECO:0000256" key="5">
    <source>
        <dbReference type="ARBA" id="ARBA00022970"/>
    </source>
</evidence>
<gene>
    <name evidence="10" type="ORF">JF888_06355</name>
</gene>
<evidence type="ECO:0000256" key="7">
    <source>
        <dbReference type="ARBA" id="ARBA00023136"/>
    </source>
</evidence>
<feature type="transmembrane region" description="Helical" evidence="9">
    <location>
        <begin position="237"/>
        <end position="261"/>
    </location>
</feature>
<dbReference type="InterPro" id="IPR052157">
    <property type="entry name" value="BCAA_transport_permease"/>
</dbReference>
<comment type="caution">
    <text evidence="10">The sequence shown here is derived from an EMBL/GenBank/DDBJ whole genome shotgun (WGS) entry which is preliminary data.</text>
</comment>
<reference evidence="10 11" key="1">
    <citation type="submission" date="2020-10" db="EMBL/GenBank/DDBJ databases">
        <title>Ca. Dormibacterota MAGs.</title>
        <authorList>
            <person name="Montgomery K."/>
        </authorList>
    </citation>
    <scope>NUCLEOTIDE SEQUENCE [LARGE SCALE GENOMIC DNA]</scope>
    <source>
        <strain evidence="10">SC8811_S16_3</strain>
    </source>
</reference>
<keyword evidence="7 9" id="KW-0472">Membrane</keyword>
<keyword evidence="5" id="KW-0029">Amino-acid transport</keyword>
<feature type="transmembrane region" description="Helical" evidence="9">
    <location>
        <begin position="210"/>
        <end position="231"/>
    </location>
</feature>
<evidence type="ECO:0000256" key="2">
    <source>
        <dbReference type="ARBA" id="ARBA00022448"/>
    </source>
</evidence>
<accession>A0A934KDI6</accession>
<feature type="transmembrane region" description="Helical" evidence="9">
    <location>
        <begin position="31"/>
        <end position="54"/>
    </location>
</feature>
<dbReference type="PANTHER" id="PTHR11795:SF445">
    <property type="entry name" value="AMINO ACID ABC TRANSPORTER PERMEASE PROTEIN"/>
    <property type="match status" value="1"/>
</dbReference>
<feature type="transmembrane region" description="Helical" evidence="9">
    <location>
        <begin position="273"/>
        <end position="296"/>
    </location>
</feature>
<keyword evidence="6 9" id="KW-1133">Transmembrane helix</keyword>
<dbReference type="EMBL" id="JAEKNQ010000024">
    <property type="protein sequence ID" value="MBJ7602800.1"/>
    <property type="molecule type" value="Genomic_DNA"/>
</dbReference>
<dbReference type="Pfam" id="PF02653">
    <property type="entry name" value="BPD_transp_2"/>
    <property type="match status" value="1"/>
</dbReference>
<evidence type="ECO:0000256" key="6">
    <source>
        <dbReference type="ARBA" id="ARBA00022989"/>
    </source>
</evidence>
<organism evidence="10 11">
    <name type="scientific">Candidatus Dormiibacter inghamiae</name>
    <dbReference type="NCBI Taxonomy" id="3127013"/>
    <lineage>
        <taxon>Bacteria</taxon>
        <taxon>Bacillati</taxon>
        <taxon>Candidatus Dormiibacterota</taxon>
        <taxon>Candidatus Dormibacteria</taxon>
        <taxon>Candidatus Dormibacterales</taxon>
        <taxon>Candidatus Dormibacteraceae</taxon>
        <taxon>Candidatus Dormiibacter</taxon>
    </lineage>
</organism>
<dbReference type="CDD" id="cd06582">
    <property type="entry name" value="TM_PBP1_LivH_like"/>
    <property type="match status" value="1"/>
</dbReference>
<proteinExistence type="inferred from homology"/>
<keyword evidence="4 9" id="KW-0812">Transmembrane</keyword>
<comment type="similarity">
    <text evidence="8">Belongs to the binding-protein-dependent transport system permease family. LivHM subfamily.</text>
</comment>
<evidence type="ECO:0000256" key="1">
    <source>
        <dbReference type="ARBA" id="ARBA00004651"/>
    </source>
</evidence>
<feature type="transmembrane region" description="Helical" evidence="9">
    <location>
        <begin position="61"/>
        <end position="78"/>
    </location>
</feature>
<dbReference type="Proteomes" id="UP000620075">
    <property type="component" value="Unassembled WGS sequence"/>
</dbReference>
<keyword evidence="2" id="KW-0813">Transport</keyword>
<comment type="subcellular location">
    <subcellularLocation>
        <location evidence="1">Cell membrane</location>
        <topology evidence="1">Multi-pass membrane protein</topology>
    </subcellularLocation>
</comment>
<dbReference type="AlphaFoldDB" id="A0A934KDI6"/>
<dbReference type="GO" id="GO:0006865">
    <property type="term" value="P:amino acid transport"/>
    <property type="evidence" value="ECO:0007669"/>
    <property type="project" value="UniProtKB-KW"/>
</dbReference>
<sequence length="305" mass="31762">MRRPPSSSGRRRPFPADEGLTELSQASVSGLLLGAIYALVAVGLTLIFGVMDIVNFAHGDFLMAAMYITFFVWLYGRLDPLVSIPLAALAMAGFGILVYTVLIRRVLKGPVLSQIIVTFGLLVFMRGIAQLAFTANTRGIPDPLVGPVRLVIGGVVAGGAQLTAALGAIVCTVLVYLLLSRTELGSAINAVAQDADAARLMGIDPNRIHLLTWAVAGASVGVAGALLMNFFPVTPEIGAGFGLIAFVVVSMGGFGSLQGALIAGLAMGVIQDVVGLFQPAYGFAAIFALYLVIVMVRPQGLFGAR</sequence>
<evidence type="ECO:0000256" key="9">
    <source>
        <dbReference type="SAM" id="Phobius"/>
    </source>
</evidence>
<evidence type="ECO:0000313" key="11">
    <source>
        <dbReference type="Proteomes" id="UP000620075"/>
    </source>
</evidence>
<dbReference type="GO" id="GO:0022857">
    <property type="term" value="F:transmembrane transporter activity"/>
    <property type="evidence" value="ECO:0007669"/>
    <property type="project" value="InterPro"/>
</dbReference>
<dbReference type="InterPro" id="IPR001851">
    <property type="entry name" value="ABC_transp_permease"/>
</dbReference>
<evidence type="ECO:0000313" key="10">
    <source>
        <dbReference type="EMBL" id="MBJ7602800.1"/>
    </source>
</evidence>
<dbReference type="PANTHER" id="PTHR11795">
    <property type="entry name" value="BRANCHED-CHAIN AMINO ACID TRANSPORT SYSTEM PERMEASE PROTEIN LIVH"/>
    <property type="match status" value="1"/>
</dbReference>
<feature type="transmembrane region" description="Helical" evidence="9">
    <location>
        <begin position="155"/>
        <end position="179"/>
    </location>
</feature>
<evidence type="ECO:0000256" key="4">
    <source>
        <dbReference type="ARBA" id="ARBA00022692"/>
    </source>
</evidence>
<evidence type="ECO:0000256" key="3">
    <source>
        <dbReference type="ARBA" id="ARBA00022475"/>
    </source>
</evidence>